<comment type="caution">
    <text evidence="4">The sequence shown here is derived from an EMBL/GenBank/DDBJ whole genome shotgun (WGS) entry which is preliminary data.</text>
</comment>
<evidence type="ECO:0000256" key="2">
    <source>
        <dbReference type="SAM" id="Phobius"/>
    </source>
</evidence>
<feature type="domain" description="LysM" evidence="3">
    <location>
        <begin position="350"/>
        <end position="394"/>
    </location>
</feature>
<feature type="compositionally biased region" description="Basic residues" evidence="1">
    <location>
        <begin position="496"/>
        <end position="514"/>
    </location>
</feature>
<sequence length="514" mass="58011">MKQKLSENRGVAMKKYSKVIVFLTSLVLIVGFLLMSGNSAYASPNVGGVSMEPVARAEDTAVRHSFRYVLAEGEELRDAVVVRSTKDSAAVIMLFSSGYNFKDGKLIKLEYEPGDRQDPGYWVEFDEQEIPVSPHGSKTVGFTVRVPEYADVGEHTGVILVSEKKSASKNKGGMGLSIVMQVGAQIVVNVPGDVERSLVINSVTHSIDRSDNRALKFHFNASNGGNVTLRPRLDAVIRGLFGKVGEMKDVEMSPLLRESTGELMLPWNKRAPYIGRFVASFKFHLGEHTQYNRDGTTTLLPDETVEVTYVFWIIPGAEILYVVLLIIFLYLLRSLWLYLVISRRLRTKTKIYKVVKNDTLTGIAAKFGIDPRVLAKFNMMRWPYEVHPGDQLLIPIGRMERKEWKERSRTMLGDREIVGGILGHLFRWRGVHHITSKLMKQDTERLSDDMEILIAEKGDTITDVAEFAGIGLDELISLNNLRPPYRLRNGQELIVPKKKPRKKAKKTHKKRRGK</sequence>
<dbReference type="SUPFAM" id="SSF54106">
    <property type="entry name" value="LysM domain"/>
    <property type="match status" value="2"/>
</dbReference>
<dbReference type="Pfam" id="PF01476">
    <property type="entry name" value="LysM"/>
    <property type="match status" value="2"/>
</dbReference>
<feature type="region of interest" description="Disordered" evidence="1">
    <location>
        <begin position="489"/>
        <end position="514"/>
    </location>
</feature>
<keyword evidence="2" id="KW-0472">Membrane</keyword>
<proteinExistence type="predicted"/>
<dbReference type="Proteomes" id="UP000281261">
    <property type="component" value="Unassembled WGS sequence"/>
</dbReference>
<accession>A0A420ZD65</accession>
<name>A0A420ZD65_UNCK3</name>
<dbReference type="InterPro" id="IPR036779">
    <property type="entry name" value="LysM_dom_sf"/>
</dbReference>
<dbReference type="PROSITE" id="PS51782">
    <property type="entry name" value="LYSM"/>
    <property type="match status" value="2"/>
</dbReference>
<protein>
    <recommendedName>
        <fullName evidence="3">LysM domain-containing protein</fullName>
    </recommendedName>
</protein>
<keyword evidence="2" id="KW-0812">Transmembrane</keyword>
<gene>
    <name evidence="4" type="ORF">DRH29_01545</name>
</gene>
<feature type="transmembrane region" description="Helical" evidence="2">
    <location>
        <begin position="319"/>
        <end position="341"/>
    </location>
</feature>
<dbReference type="AlphaFoldDB" id="A0A420ZD65"/>
<evidence type="ECO:0000313" key="4">
    <source>
        <dbReference type="EMBL" id="RLC37533.1"/>
    </source>
</evidence>
<keyword evidence="2" id="KW-1133">Transmembrane helix</keyword>
<organism evidence="4 5">
    <name type="scientific">candidate division Kazan bacterium</name>
    <dbReference type="NCBI Taxonomy" id="2202143"/>
    <lineage>
        <taxon>Bacteria</taxon>
        <taxon>Bacteria division Kazan-3B-28</taxon>
    </lineage>
</organism>
<reference evidence="4 5" key="1">
    <citation type="submission" date="2018-06" db="EMBL/GenBank/DDBJ databases">
        <title>Extensive metabolic versatility and redundancy in microbially diverse, dynamic hydrothermal sediments.</title>
        <authorList>
            <person name="Dombrowski N."/>
            <person name="Teske A."/>
            <person name="Baker B.J."/>
        </authorList>
    </citation>
    <scope>NUCLEOTIDE SEQUENCE [LARGE SCALE GENOMIC DNA]</scope>
    <source>
        <strain evidence="4">B79_G16</strain>
    </source>
</reference>
<evidence type="ECO:0000256" key="1">
    <source>
        <dbReference type="SAM" id="MobiDB-lite"/>
    </source>
</evidence>
<dbReference type="CDD" id="cd00118">
    <property type="entry name" value="LysM"/>
    <property type="match status" value="2"/>
</dbReference>
<dbReference type="EMBL" id="QMNG01000003">
    <property type="protein sequence ID" value="RLC37533.1"/>
    <property type="molecule type" value="Genomic_DNA"/>
</dbReference>
<dbReference type="SMART" id="SM00257">
    <property type="entry name" value="LysM"/>
    <property type="match status" value="2"/>
</dbReference>
<dbReference type="InterPro" id="IPR018392">
    <property type="entry name" value="LysM"/>
</dbReference>
<feature type="domain" description="LysM" evidence="3">
    <location>
        <begin position="451"/>
        <end position="495"/>
    </location>
</feature>
<evidence type="ECO:0000259" key="3">
    <source>
        <dbReference type="PROSITE" id="PS51782"/>
    </source>
</evidence>
<evidence type="ECO:0000313" key="5">
    <source>
        <dbReference type="Proteomes" id="UP000281261"/>
    </source>
</evidence>
<dbReference type="Gene3D" id="3.10.350.10">
    <property type="entry name" value="LysM domain"/>
    <property type="match status" value="2"/>
</dbReference>